<evidence type="ECO:0000313" key="3">
    <source>
        <dbReference type="Proteomes" id="UP000076078"/>
    </source>
</evidence>
<dbReference type="EMBL" id="LODT01000022">
    <property type="protein sequence ID" value="KYQ94034.1"/>
    <property type="molecule type" value="Genomic_DNA"/>
</dbReference>
<dbReference type="AlphaFoldDB" id="A0A151ZJP6"/>
<accession>A0A151ZJP6</accession>
<reference evidence="2 3" key="1">
    <citation type="submission" date="2015-12" db="EMBL/GenBank/DDBJ databases">
        <title>Dictyostelia acquired genes for synthesis and detection of signals that induce cell-type specialization by lateral gene transfer from prokaryotes.</title>
        <authorList>
            <person name="Gloeckner G."/>
            <person name="Schaap P."/>
        </authorList>
    </citation>
    <scope>NUCLEOTIDE SEQUENCE [LARGE SCALE GENOMIC DNA]</scope>
    <source>
        <strain evidence="2 3">TK</strain>
    </source>
</reference>
<gene>
    <name evidence="2" type="ORF">DLAC_04308</name>
</gene>
<evidence type="ECO:0000313" key="2">
    <source>
        <dbReference type="EMBL" id="KYQ94034.1"/>
    </source>
</evidence>
<feature type="chain" id="PRO_5007593461" evidence="1">
    <location>
        <begin position="23"/>
        <end position="223"/>
    </location>
</feature>
<comment type="caution">
    <text evidence="2">The sequence shown here is derived from an EMBL/GenBank/DDBJ whole genome shotgun (WGS) entry which is preliminary data.</text>
</comment>
<sequence>MIDYKFIALLIFVIVPINVVKSTNLNGYIFFQNCDIASGVAFNTTGTYIQLNYCLYGYTYTYDGSELNFYGPSGASGSGSSGSGSSSTGTSDTCSGQILYDSFSLNQCDSNGNYRSYLPTLTNPVGSYVEDFFASTCTDSSEDNSSGESDLVYRYFAEVGKCVYNVNNDNSNQYTRYGCVPSKEEINIEYFSDEGCTQSTDRFSTGFTKSCKIYNTLLMYCSN</sequence>
<organism evidence="2 3">
    <name type="scientific">Tieghemostelium lacteum</name>
    <name type="common">Slime mold</name>
    <name type="synonym">Dictyostelium lacteum</name>
    <dbReference type="NCBI Taxonomy" id="361077"/>
    <lineage>
        <taxon>Eukaryota</taxon>
        <taxon>Amoebozoa</taxon>
        <taxon>Evosea</taxon>
        <taxon>Eumycetozoa</taxon>
        <taxon>Dictyostelia</taxon>
        <taxon>Dictyosteliales</taxon>
        <taxon>Raperosteliaceae</taxon>
        <taxon>Tieghemostelium</taxon>
    </lineage>
</organism>
<dbReference type="Proteomes" id="UP000076078">
    <property type="component" value="Unassembled WGS sequence"/>
</dbReference>
<keyword evidence="3" id="KW-1185">Reference proteome</keyword>
<name>A0A151ZJP6_TIELA</name>
<protein>
    <submittedName>
        <fullName evidence="2">Uncharacterized protein</fullName>
    </submittedName>
</protein>
<evidence type="ECO:0000256" key="1">
    <source>
        <dbReference type="SAM" id="SignalP"/>
    </source>
</evidence>
<proteinExistence type="predicted"/>
<keyword evidence="1" id="KW-0732">Signal</keyword>
<feature type="signal peptide" evidence="1">
    <location>
        <begin position="1"/>
        <end position="22"/>
    </location>
</feature>
<dbReference type="InParanoid" id="A0A151ZJP6"/>